<dbReference type="PRINTS" id="PR01727">
    <property type="entry name" value="DNABINDINGHU"/>
</dbReference>
<gene>
    <name evidence="7" type="ORF">A6A40_07635</name>
</gene>
<dbReference type="EMBL" id="CP015285">
    <property type="protein sequence ID" value="ANC91791.1"/>
    <property type="molecule type" value="Genomic_DNA"/>
</dbReference>
<evidence type="ECO:0000256" key="2">
    <source>
        <dbReference type="ARBA" id="ARBA00010529"/>
    </source>
</evidence>
<comment type="function">
    <text evidence="1">Histone-like DNA-binding protein which is capable of wrapping DNA to stabilize it, and thus to prevent its denaturation under extreme environmental conditions.</text>
</comment>
<dbReference type="GO" id="GO:0003677">
    <property type="term" value="F:DNA binding"/>
    <property type="evidence" value="ECO:0007669"/>
    <property type="project" value="UniProtKB-KW"/>
</dbReference>
<accession>A0A161IQ28</accession>
<keyword evidence="8" id="KW-1185">Reference proteome</keyword>
<dbReference type="KEGG" id="ahu:A6A40_07635"/>
<dbReference type="InterPro" id="IPR010992">
    <property type="entry name" value="IHF-like_DNA-bd_dom_sf"/>
</dbReference>
<keyword evidence="4 7" id="KW-0238">DNA-binding</keyword>
<dbReference type="OrthoDB" id="9804203at2"/>
<evidence type="ECO:0000256" key="5">
    <source>
        <dbReference type="RuleBase" id="RU003939"/>
    </source>
</evidence>
<dbReference type="SMART" id="SM00411">
    <property type="entry name" value="BHL"/>
    <property type="match status" value="1"/>
</dbReference>
<dbReference type="GO" id="GO:0006351">
    <property type="term" value="P:DNA-templated transcription"/>
    <property type="evidence" value="ECO:0007669"/>
    <property type="project" value="UniProtKB-ARBA"/>
</dbReference>
<sequence length="90" mass="9527">MNKNDLVAHVAEASGLSKTDATKAVDAVFDSIAESLKNGDEVRLVGFGTFAVAERPATEGRNPRTGEKIDIPASKQPKFKAGKTLKDALN</sequence>
<comment type="similarity">
    <text evidence="2 5">Belongs to the bacterial histone-like protein family.</text>
</comment>
<dbReference type="RefSeq" id="WP_012974523.1">
    <property type="nucleotide sequence ID" value="NZ_CP015285.1"/>
</dbReference>
<feature type="region of interest" description="Disordered" evidence="6">
    <location>
        <begin position="56"/>
        <end position="90"/>
    </location>
</feature>
<dbReference type="Gene3D" id="4.10.520.10">
    <property type="entry name" value="IHF-like DNA-binding proteins"/>
    <property type="match status" value="1"/>
</dbReference>
<name>A0A161IQ28_9PROT</name>
<dbReference type="FunFam" id="4.10.520.10:FF:000001">
    <property type="entry name" value="DNA-binding protein HU"/>
    <property type="match status" value="1"/>
</dbReference>
<dbReference type="AlphaFoldDB" id="A0A161IQ28"/>
<keyword evidence="3" id="KW-0226">DNA condensation</keyword>
<evidence type="ECO:0000256" key="1">
    <source>
        <dbReference type="ARBA" id="ARBA00003819"/>
    </source>
</evidence>
<dbReference type="PANTHER" id="PTHR33175:SF3">
    <property type="entry name" value="DNA-BINDING PROTEIN HU-BETA"/>
    <property type="match status" value="1"/>
</dbReference>
<evidence type="ECO:0000313" key="8">
    <source>
        <dbReference type="Proteomes" id="UP000077405"/>
    </source>
</evidence>
<protein>
    <submittedName>
        <fullName evidence="7">HU family DNA-binding protein</fullName>
    </submittedName>
</protein>
<dbReference type="GO" id="GO:0005829">
    <property type="term" value="C:cytosol"/>
    <property type="evidence" value="ECO:0007669"/>
    <property type="project" value="TreeGrafter"/>
</dbReference>
<dbReference type="InterPro" id="IPR000119">
    <property type="entry name" value="Hist_DNA-bd"/>
</dbReference>
<dbReference type="CDD" id="cd13831">
    <property type="entry name" value="HU"/>
    <property type="match status" value="1"/>
</dbReference>
<dbReference type="Pfam" id="PF00216">
    <property type="entry name" value="Bac_DNA_binding"/>
    <property type="match status" value="1"/>
</dbReference>
<dbReference type="GO" id="GO:0042802">
    <property type="term" value="F:identical protein binding"/>
    <property type="evidence" value="ECO:0007669"/>
    <property type="project" value="UniProtKB-ARBA"/>
</dbReference>
<dbReference type="PANTHER" id="PTHR33175">
    <property type="entry name" value="DNA-BINDING PROTEIN HU"/>
    <property type="match status" value="1"/>
</dbReference>
<evidence type="ECO:0000256" key="6">
    <source>
        <dbReference type="SAM" id="MobiDB-lite"/>
    </source>
</evidence>
<dbReference type="PROSITE" id="PS00045">
    <property type="entry name" value="HISTONE_LIKE"/>
    <property type="match status" value="1"/>
</dbReference>
<dbReference type="Proteomes" id="UP000077405">
    <property type="component" value="Chromosome"/>
</dbReference>
<dbReference type="GO" id="GO:0006270">
    <property type="term" value="P:DNA replication initiation"/>
    <property type="evidence" value="ECO:0007669"/>
    <property type="project" value="UniProtKB-ARBA"/>
</dbReference>
<dbReference type="GO" id="GO:0030527">
    <property type="term" value="F:structural constituent of chromatin"/>
    <property type="evidence" value="ECO:0007669"/>
    <property type="project" value="InterPro"/>
</dbReference>
<dbReference type="GO" id="GO:1990103">
    <property type="term" value="C:DnaA-HU complex"/>
    <property type="evidence" value="ECO:0007669"/>
    <property type="project" value="UniProtKB-ARBA"/>
</dbReference>
<evidence type="ECO:0000256" key="4">
    <source>
        <dbReference type="ARBA" id="ARBA00023125"/>
    </source>
</evidence>
<reference evidence="7 8" key="1">
    <citation type="journal article" date="2013" name="Int. J. Syst. Evol. Microbiol.">
        <title>Azospirillum humicireducens sp. nov., a nitrogen-fixing bacterium isolated from a microbial fuel cell.</title>
        <authorList>
            <person name="Zhou S."/>
            <person name="Han L."/>
            <person name="Wang Y."/>
            <person name="Yang G."/>
            <person name="Zhuang L."/>
            <person name="Hu P."/>
        </authorList>
    </citation>
    <scope>NUCLEOTIDE SEQUENCE [LARGE SCALE GENOMIC DNA]</scope>
    <source>
        <strain evidence="7 8">SgZ-5</strain>
    </source>
</reference>
<dbReference type="STRING" id="1226968.A6A40_07635"/>
<evidence type="ECO:0000313" key="7">
    <source>
        <dbReference type="EMBL" id="ANC91791.1"/>
    </source>
</evidence>
<feature type="compositionally biased region" description="Basic and acidic residues" evidence="6">
    <location>
        <begin position="56"/>
        <end position="70"/>
    </location>
</feature>
<evidence type="ECO:0000256" key="3">
    <source>
        <dbReference type="ARBA" id="ARBA00023067"/>
    </source>
</evidence>
<dbReference type="SUPFAM" id="SSF47729">
    <property type="entry name" value="IHF-like DNA-binding proteins"/>
    <property type="match status" value="1"/>
</dbReference>
<organism evidence="7 8">
    <name type="scientific">Azospirillum humicireducens</name>
    <dbReference type="NCBI Taxonomy" id="1226968"/>
    <lineage>
        <taxon>Bacteria</taxon>
        <taxon>Pseudomonadati</taxon>
        <taxon>Pseudomonadota</taxon>
        <taxon>Alphaproteobacteria</taxon>
        <taxon>Rhodospirillales</taxon>
        <taxon>Azospirillaceae</taxon>
        <taxon>Azospirillum</taxon>
    </lineage>
</organism>
<dbReference type="GO" id="GO:0030261">
    <property type="term" value="P:chromosome condensation"/>
    <property type="evidence" value="ECO:0007669"/>
    <property type="project" value="UniProtKB-KW"/>
</dbReference>
<dbReference type="InterPro" id="IPR020816">
    <property type="entry name" value="Histone-like_DNA-bd_CS"/>
</dbReference>
<proteinExistence type="inferred from homology"/>
<dbReference type="GO" id="GO:1990178">
    <property type="term" value="C:HU-DNA complex"/>
    <property type="evidence" value="ECO:0007669"/>
    <property type="project" value="UniProtKB-ARBA"/>
</dbReference>